<evidence type="ECO:0000313" key="8">
    <source>
        <dbReference type="Proteomes" id="UP000183982"/>
    </source>
</evidence>
<reference evidence="8" key="1">
    <citation type="submission" date="2016-11" db="EMBL/GenBank/DDBJ databases">
        <authorList>
            <person name="Varghese N."/>
            <person name="Submissions S."/>
        </authorList>
    </citation>
    <scope>NUCLEOTIDE SEQUENCE [LARGE SCALE GENOMIC DNA]</scope>
    <source>
        <strain evidence="8">DSM 100564</strain>
    </source>
</reference>
<keyword evidence="4 6" id="KW-1133">Transmembrane helix</keyword>
<gene>
    <name evidence="7" type="ORF">SAMN05444000_102212</name>
</gene>
<evidence type="ECO:0000256" key="3">
    <source>
        <dbReference type="ARBA" id="ARBA00022692"/>
    </source>
</evidence>
<organism evidence="7 8">
    <name type="scientific">Shimia gijangensis</name>
    <dbReference type="NCBI Taxonomy" id="1470563"/>
    <lineage>
        <taxon>Bacteria</taxon>
        <taxon>Pseudomonadati</taxon>
        <taxon>Pseudomonadota</taxon>
        <taxon>Alphaproteobacteria</taxon>
        <taxon>Rhodobacterales</taxon>
        <taxon>Roseobacteraceae</taxon>
    </lineage>
</organism>
<evidence type="ECO:0000256" key="6">
    <source>
        <dbReference type="SAM" id="Phobius"/>
    </source>
</evidence>
<feature type="transmembrane region" description="Helical" evidence="6">
    <location>
        <begin position="112"/>
        <end position="133"/>
    </location>
</feature>
<dbReference type="AlphaFoldDB" id="A0A1M6D371"/>
<keyword evidence="3 6" id="KW-0812">Transmembrane</keyword>
<protein>
    <submittedName>
        <fullName evidence="7">Uncharacterized membrane protein YhhN</fullName>
    </submittedName>
</protein>
<dbReference type="PANTHER" id="PTHR31885:SF6">
    <property type="entry name" value="GH04784P"/>
    <property type="match status" value="1"/>
</dbReference>
<accession>A0A1M6D371</accession>
<dbReference type="OrthoDB" id="345840at2"/>
<feature type="transmembrane region" description="Helical" evidence="6">
    <location>
        <begin position="145"/>
        <end position="162"/>
    </location>
</feature>
<dbReference type="EMBL" id="FQZQ01000002">
    <property type="protein sequence ID" value="SHI67448.1"/>
    <property type="molecule type" value="Genomic_DNA"/>
</dbReference>
<feature type="transmembrane region" description="Helical" evidence="6">
    <location>
        <begin position="168"/>
        <end position="189"/>
    </location>
</feature>
<keyword evidence="8" id="KW-1185">Reference proteome</keyword>
<comment type="similarity">
    <text evidence="2">Belongs to the TMEM86 family.</text>
</comment>
<dbReference type="GO" id="GO:0016020">
    <property type="term" value="C:membrane"/>
    <property type="evidence" value="ECO:0007669"/>
    <property type="project" value="UniProtKB-SubCell"/>
</dbReference>
<feature type="transmembrane region" description="Helical" evidence="6">
    <location>
        <begin position="87"/>
        <end position="106"/>
    </location>
</feature>
<feature type="transmembrane region" description="Helical" evidence="6">
    <location>
        <begin position="12"/>
        <end position="32"/>
    </location>
</feature>
<feature type="transmembrane region" description="Helical" evidence="6">
    <location>
        <begin position="201"/>
        <end position="222"/>
    </location>
</feature>
<evidence type="ECO:0000256" key="5">
    <source>
        <dbReference type="ARBA" id="ARBA00023136"/>
    </source>
</evidence>
<dbReference type="Proteomes" id="UP000183982">
    <property type="component" value="Unassembled WGS sequence"/>
</dbReference>
<keyword evidence="5 6" id="KW-0472">Membrane</keyword>
<proteinExistence type="inferred from homology"/>
<dbReference type="InterPro" id="IPR012506">
    <property type="entry name" value="TMEM86B-like"/>
</dbReference>
<dbReference type="Pfam" id="PF07947">
    <property type="entry name" value="YhhN"/>
    <property type="match status" value="1"/>
</dbReference>
<dbReference type="PANTHER" id="PTHR31885">
    <property type="entry name" value="GH04784P"/>
    <property type="match status" value="1"/>
</dbReference>
<dbReference type="GO" id="GO:0016787">
    <property type="term" value="F:hydrolase activity"/>
    <property type="evidence" value="ECO:0007669"/>
    <property type="project" value="TreeGrafter"/>
</dbReference>
<name>A0A1M6D371_9RHOB</name>
<evidence type="ECO:0000256" key="4">
    <source>
        <dbReference type="ARBA" id="ARBA00022989"/>
    </source>
</evidence>
<dbReference type="STRING" id="1470563.SAMN05444000_102212"/>
<evidence type="ECO:0000256" key="1">
    <source>
        <dbReference type="ARBA" id="ARBA00004141"/>
    </source>
</evidence>
<sequence>MTIVEEIAFRQSLRLSFLVIGLIAAVTYAAAYCYRGPSKAKTLVKSVPLLSFALAGLATFAHPLVIGALFLSAIGDIALSRDGDRPFLVGLIGFALAHVLYIAHFWGLAGGLGGAMAMPVAAGAVILFALSTEKWLAPYTDDMRWPVRVYVLLISLMGLTALDLPGLPLALIGAFAFMASDTILSVQLFRMADTSRWQVPASVVLWSLYAGGQFAILAGAGWSTPLFQFP</sequence>
<dbReference type="RefSeq" id="WP_073249074.1">
    <property type="nucleotide sequence ID" value="NZ_FQZQ01000002.1"/>
</dbReference>
<feature type="transmembrane region" description="Helical" evidence="6">
    <location>
        <begin position="52"/>
        <end position="75"/>
    </location>
</feature>
<evidence type="ECO:0000256" key="2">
    <source>
        <dbReference type="ARBA" id="ARBA00007375"/>
    </source>
</evidence>
<evidence type="ECO:0000313" key="7">
    <source>
        <dbReference type="EMBL" id="SHI67448.1"/>
    </source>
</evidence>
<comment type="subcellular location">
    <subcellularLocation>
        <location evidence="1">Membrane</location>
        <topology evidence="1">Multi-pass membrane protein</topology>
    </subcellularLocation>
</comment>